<gene>
    <name evidence="2" type="ORF">JANAI62_24620</name>
</gene>
<feature type="transmembrane region" description="Helical" evidence="1">
    <location>
        <begin position="227"/>
        <end position="243"/>
    </location>
</feature>
<keyword evidence="1" id="KW-1133">Transmembrane helix</keyword>
<feature type="transmembrane region" description="Helical" evidence="1">
    <location>
        <begin position="86"/>
        <end position="106"/>
    </location>
</feature>
<feature type="transmembrane region" description="Helical" evidence="1">
    <location>
        <begin position="377"/>
        <end position="401"/>
    </location>
</feature>
<evidence type="ECO:0000313" key="3">
    <source>
        <dbReference type="Proteomes" id="UP000786693"/>
    </source>
</evidence>
<feature type="transmembrane region" description="Helical" evidence="1">
    <location>
        <begin position="301"/>
        <end position="320"/>
    </location>
</feature>
<reference evidence="2 3" key="1">
    <citation type="submission" date="2021-05" db="EMBL/GenBank/DDBJ databases">
        <title>Bacteria Genome sequencing.</title>
        <authorList>
            <person name="Takabe Y."/>
            <person name="Nakajima Y."/>
            <person name="Suzuki S."/>
            <person name="Shiozaki T."/>
        </authorList>
    </citation>
    <scope>NUCLEOTIDE SEQUENCE [LARGE SCALE GENOMIC DNA]</scope>
    <source>
        <strain evidence="2 3">AI_62</strain>
    </source>
</reference>
<keyword evidence="1" id="KW-0472">Membrane</keyword>
<name>A0ABQ4NN81_9RHOB</name>
<feature type="transmembrane region" description="Helical" evidence="1">
    <location>
        <begin position="41"/>
        <end position="65"/>
    </location>
</feature>
<evidence type="ECO:0000256" key="1">
    <source>
        <dbReference type="SAM" id="Phobius"/>
    </source>
</evidence>
<evidence type="ECO:0000313" key="2">
    <source>
        <dbReference type="EMBL" id="GIT95839.1"/>
    </source>
</evidence>
<feature type="transmembrane region" description="Helical" evidence="1">
    <location>
        <begin position="165"/>
        <end position="189"/>
    </location>
</feature>
<dbReference type="RefSeq" id="WP_220749327.1">
    <property type="nucleotide sequence ID" value="NZ_BPFH01000004.1"/>
</dbReference>
<sequence length="473" mass="49735">MQFFPTSAIVLIAIGILMVHGPRRAFWAFLALTPLAATAAFNLPAVGGASILLADLAAIAIFFLIALRDKGFAAVLGTVRIGQPGFWLLLLTLYAIVATMLFPRLFAGETFVFGIARDGNEEGIVSIPLRPSNGNLTQLFRHLLGVCVFLAAATLFRLAPDPRPALVAVAAATGLNAVLGWADVLTYAVGLSNLLEPIRTANYAILYDVRMVGIKRMIGGFPEASSFGYYSLGLFGFWLHYWIFGPRDRLGTIMLALTLICVVRSTSSAAYVGLVAFLGLYGTVALVANLGGQVSRRGARIAGLSVVAVWLLGVAIFAAYELVQPVTAFLDRALFTKLDNESGVERFSWNAQAMVNFYDTLTLGAGLGSVRASSWPFAVLASLGSVGGLLYAGFLTSVIAGGGAWGGRLGDSVVANSARVGCVAFLVSATLTAATPDLGLTFYAFAGVAVGLTRGAVLLHRRGQSRQIAVTAA</sequence>
<feature type="transmembrane region" description="Helical" evidence="1">
    <location>
        <begin position="440"/>
        <end position="459"/>
    </location>
</feature>
<feature type="transmembrane region" description="Helical" evidence="1">
    <location>
        <begin position="413"/>
        <end position="434"/>
    </location>
</feature>
<organism evidence="2 3">
    <name type="scientific">Jannaschia pagri</name>
    <dbReference type="NCBI Taxonomy" id="2829797"/>
    <lineage>
        <taxon>Bacteria</taxon>
        <taxon>Pseudomonadati</taxon>
        <taxon>Pseudomonadota</taxon>
        <taxon>Alphaproteobacteria</taxon>
        <taxon>Rhodobacterales</taxon>
        <taxon>Roseobacteraceae</taxon>
        <taxon>Jannaschia</taxon>
    </lineage>
</organism>
<keyword evidence="1" id="KW-0812">Transmembrane</keyword>
<proteinExistence type="predicted"/>
<comment type="caution">
    <text evidence="2">The sequence shown here is derived from an EMBL/GenBank/DDBJ whole genome shotgun (WGS) entry which is preliminary data.</text>
</comment>
<dbReference type="Proteomes" id="UP000786693">
    <property type="component" value="Unassembled WGS sequence"/>
</dbReference>
<protein>
    <recommendedName>
        <fullName evidence="4">O-Antigen ligase</fullName>
    </recommendedName>
</protein>
<evidence type="ECO:0008006" key="4">
    <source>
        <dbReference type="Google" id="ProtNLM"/>
    </source>
</evidence>
<accession>A0ABQ4NN81</accession>
<feature type="transmembrane region" description="Helical" evidence="1">
    <location>
        <begin position="250"/>
        <end position="265"/>
    </location>
</feature>
<keyword evidence="3" id="KW-1185">Reference proteome</keyword>
<dbReference type="EMBL" id="BPFH01000004">
    <property type="protein sequence ID" value="GIT95839.1"/>
    <property type="molecule type" value="Genomic_DNA"/>
</dbReference>
<feature type="transmembrane region" description="Helical" evidence="1">
    <location>
        <begin position="139"/>
        <end position="158"/>
    </location>
</feature>
<feature type="transmembrane region" description="Helical" evidence="1">
    <location>
        <begin position="271"/>
        <end position="289"/>
    </location>
</feature>